<evidence type="ECO:0000256" key="4">
    <source>
        <dbReference type="ARBA" id="ARBA00022525"/>
    </source>
</evidence>
<keyword evidence="10" id="KW-1185">Reference proteome</keyword>
<keyword evidence="4" id="KW-0964">Secreted</keyword>
<dbReference type="InterPro" id="IPR049119">
    <property type="entry name" value="FlgK_D2-like"/>
</dbReference>
<accession>A0A1H9DZE3</accession>
<dbReference type="InterPro" id="IPR001029">
    <property type="entry name" value="Flagellin_N"/>
</dbReference>
<name>A0A1H9DZE3_9GAMM</name>
<dbReference type="RefSeq" id="WP_093283705.1">
    <property type="nucleotide sequence ID" value="NZ_FOFS01000004.1"/>
</dbReference>
<dbReference type="AlphaFoldDB" id="A0A1H9DZE3"/>
<feature type="domain" description="Flagellin N-terminal" evidence="6">
    <location>
        <begin position="4"/>
        <end position="140"/>
    </location>
</feature>
<dbReference type="InterPro" id="IPR013384">
    <property type="entry name" value="Flagell_FlgL"/>
</dbReference>
<dbReference type="STRING" id="489703.SAMN04488038_104224"/>
<dbReference type="GO" id="GO:0005576">
    <property type="term" value="C:extracellular region"/>
    <property type="evidence" value="ECO:0007669"/>
    <property type="project" value="UniProtKB-SubCell"/>
</dbReference>
<sequence length="399" mass="41715">MMRISTAALYQQSLSSMQMQTAKLAKTQNQLATEKKWTSAGDDPAGFANAQNLDQLVALNAQYTDSANGAQTRLQMSEDTVASAVDLVQHARELVIQANSASQSNSSRATIAQQLSSVRDQLLALANTGDGQGRYLFGGAADGSQPFSWNGSSADYHGDSTVVTAQVGTARFVAQNDPGSSVFQGIAVGNGTYAVSANSANTGTLAISSATVSDASAWDGGTYTLQFTAPDQYQVLDASNAVVSSGSYSAGSSISFKGTTLNLSGTPAAGDEFSVAPAGTQDVFSIVDQLATLLSQPQDTGAQRAQVQTALQQGLNSLQTAETHLTDVRGSIGTRMNSVTDALSMASSVTLSAQTAVSDLRDLDYAEAVTRLQQQMTALQAAQQTYTQVRNMSLFQYLR</sequence>
<evidence type="ECO:0000256" key="5">
    <source>
        <dbReference type="ARBA" id="ARBA00023143"/>
    </source>
</evidence>
<keyword evidence="5" id="KW-0975">Bacterial flagellum</keyword>
<comment type="similarity">
    <text evidence="3">Belongs to the bacterial flagellin family.</text>
</comment>
<evidence type="ECO:0000313" key="10">
    <source>
        <dbReference type="Proteomes" id="UP000199233"/>
    </source>
</evidence>
<evidence type="ECO:0000259" key="6">
    <source>
        <dbReference type="Pfam" id="PF00669"/>
    </source>
</evidence>
<proteinExistence type="inferred from homology"/>
<dbReference type="Pfam" id="PF21158">
    <property type="entry name" value="flgK_1st_1"/>
    <property type="match status" value="1"/>
</dbReference>
<organism evidence="9 10">
    <name type="scientific">Solimonas aquatica</name>
    <dbReference type="NCBI Taxonomy" id="489703"/>
    <lineage>
        <taxon>Bacteria</taxon>
        <taxon>Pseudomonadati</taxon>
        <taxon>Pseudomonadota</taxon>
        <taxon>Gammaproteobacteria</taxon>
        <taxon>Nevskiales</taxon>
        <taxon>Nevskiaceae</taxon>
        <taxon>Solimonas</taxon>
    </lineage>
</organism>
<dbReference type="Pfam" id="PF00700">
    <property type="entry name" value="Flagellin_C"/>
    <property type="match status" value="1"/>
</dbReference>
<gene>
    <name evidence="9" type="ORF">SAMN04488038_104224</name>
</gene>
<evidence type="ECO:0000259" key="7">
    <source>
        <dbReference type="Pfam" id="PF00700"/>
    </source>
</evidence>
<dbReference type="Gene3D" id="1.20.1330.10">
    <property type="entry name" value="f41 fragment of flagellin, N-terminal domain"/>
    <property type="match status" value="2"/>
</dbReference>
<keyword evidence="9" id="KW-0969">Cilium</keyword>
<reference evidence="9 10" key="1">
    <citation type="submission" date="2016-10" db="EMBL/GenBank/DDBJ databases">
        <authorList>
            <person name="de Groot N.N."/>
        </authorList>
    </citation>
    <scope>NUCLEOTIDE SEQUENCE [LARGE SCALE GENOMIC DNA]</scope>
    <source>
        <strain evidence="9 10">DSM 25927</strain>
    </source>
</reference>
<dbReference type="GO" id="GO:0009424">
    <property type="term" value="C:bacterial-type flagellum hook"/>
    <property type="evidence" value="ECO:0007669"/>
    <property type="project" value="InterPro"/>
</dbReference>
<dbReference type="EMBL" id="FOFS01000004">
    <property type="protein sequence ID" value="SEQ18844.1"/>
    <property type="molecule type" value="Genomic_DNA"/>
</dbReference>
<feature type="domain" description="Flagellar hook-associated protein 1 D2-like" evidence="8">
    <location>
        <begin position="197"/>
        <end position="277"/>
    </location>
</feature>
<dbReference type="Proteomes" id="UP000199233">
    <property type="component" value="Unassembled WGS sequence"/>
</dbReference>
<comment type="subcellular location">
    <subcellularLocation>
        <location evidence="1">Bacterial flagellum</location>
    </subcellularLocation>
    <subcellularLocation>
        <location evidence="2">Secreted</location>
    </subcellularLocation>
</comment>
<dbReference type="InterPro" id="IPR001492">
    <property type="entry name" value="Flagellin"/>
</dbReference>
<dbReference type="PANTHER" id="PTHR42792:SF1">
    <property type="entry name" value="FLAGELLAR HOOK-ASSOCIATED PROTEIN 3"/>
    <property type="match status" value="1"/>
</dbReference>
<dbReference type="InterPro" id="IPR046358">
    <property type="entry name" value="Flagellin_C"/>
</dbReference>
<evidence type="ECO:0000256" key="3">
    <source>
        <dbReference type="ARBA" id="ARBA00005709"/>
    </source>
</evidence>
<keyword evidence="9" id="KW-0282">Flagellum</keyword>
<dbReference type="Pfam" id="PF00669">
    <property type="entry name" value="Flagellin_N"/>
    <property type="match status" value="1"/>
</dbReference>
<evidence type="ECO:0000256" key="2">
    <source>
        <dbReference type="ARBA" id="ARBA00004613"/>
    </source>
</evidence>
<keyword evidence="9" id="KW-0966">Cell projection</keyword>
<feature type="domain" description="Flagellin C-terminal" evidence="7">
    <location>
        <begin position="318"/>
        <end position="398"/>
    </location>
</feature>
<dbReference type="SUPFAM" id="SSF64518">
    <property type="entry name" value="Phase 1 flagellin"/>
    <property type="match status" value="1"/>
</dbReference>
<dbReference type="PANTHER" id="PTHR42792">
    <property type="entry name" value="FLAGELLIN"/>
    <property type="match status" value="1"/>
</dbReference>
<dbReference type="GO" id="GO:0071973">
    <property type="term" value="P:bacterial-type flagellum-dependent cell motility"/>
    <property type="evidence" value="ECO:0007669"/>
    <property type="project" value="InterPro"/>
</dbReference>
<dbReference type="GO" id="GO:0005198">
    <property type="term" value="F:structural molecule activity"/>
    <property type="evidence" value="ECO:0007669"/>
    <property type="project" value="InterPro"/>
</dbReference>
<evidence type="ECO:0000313" key="9">
    <source>
        <dbReference type="EMBL" id="SEQ18844.1"/>
    </source>
</evidence>
<dbReference type="OrthoDB" id="9768249at2"/>
<evidence type="ECO:0000259" key="8">
    <source>
        <dbReference type="Pfam" id="PF21158"/>
    </source>
</evidence>
<protein>
    <submittedName>
        <fullName evidence="9">Flagellar hook-associated protein 3 FlgL</fullName>
    </submittedName>
</protein>
<evidence type="ECO:0000256" key="1">
    <source>
        <dbReference type="ARBA" id="ARBA00004365"/>
    </source>
</evidence>
<dbReference type="NCBIfam" id="TIGR02550">
    <property type="entry name" value="flagell_flgL"/>
    <property type="match status" value="1"/>
</dbReference>